<evidence type="ECO:0000313" key="3">
    <source>
        <dbReference type="Proteomes" id="UP000000759"/>
    </source>
</evidence>
<dbReference type="PANTHER" id="PTHR21343">
    <property type="entry name" value="DETHIOBIOTIN SYNTHETASE"/>
    <property type="match status" value="1"/>
</dbReference>
<dbReference type="KEGG" id="pti:PHATRDRAFT_50625"/>
<dbReference type="SUPFAM" id="SSF52540">
    <property type="entry name" value="P-loop containing nucleoside triphosphate hydrolases"/>
    <property type="match status" value="1"/>
</dbReference>
<dbReference type="Proteomes" id="UP000000759">
    <property type="component" value="Chromosome 33"/>
</dbReference>
<dbReference type="InterPro" id="IPR027417">
    <property type="entry name" value="P-loop_NTPase"/>
</dbReference>
<name>B7GER1_PHATC</name>
<accession>B7GER1</accession>
<dbReference type="InParanoid" id="B7GER1"/>
<proteinExistence type="predicted"/>
<dbReference type="EMBL" id="CM000635">
    <property type="protein sequence ID" value="EEC42890.1"/>
    <property type="molecule type" value="Genomic_DNA"/>
</dbReference>
<dbReference type="STRING" id="556484.B7GER1"/>
<dbReference type="eggNOG" id="ENOG502RN67">
    <property type="taxonomic scope" value="Eukaryota"/>
</dbReference>
<dbReference type="AlphaFoldDB" id="B7GER1"/>
<sequence length="495" mass="55949">MMRNVAIMRKSHYCWRKAVTKHPGNAFSRYQGRSKSSDFHENPDDVHHNDSYRVGAWNKFPDGSRFWKKTTDGNFQRPIFVAATRQHVGKTTTSLALCSGLKKRYEKVGFLKPVGQQHVEVKSENRNATIRVDKDICLVKEHFKLDHIDYEHMSPVIVPRGYTKKFVDGEVSLHTQIDDVIDAMEHVSAASDVVLCEGTGHCAVGSIVGLNNAKVASLIGADMVLVANGGLGSAFDELNLNRILCQHYNVRVAGVIINKVIPDKHEQTKHYMRKALMQAWGVPLLGCIPDRPFLGCPALADLENLFQTQLISGEEHRFRHYNTSDINVVTTSLTRFLENLRHKQSRTLYICHVTHCPTEVIFNLLLLVLFLGDDLIVGFMGEYHRRREQSETPFEAALLVCGRKGKYQLSQEVTDMLRGLKGAPVMTVGLSTHDAMTAIHNYTPKLNIHDTNRVNVAVDHYEPYIDFDELIRRTQASNSNFNEPGSISMEELRTL</sequence>
<reference evidence="3" key="2">
    <citation type="submission" date="2008-08" db="EMBL/GenBank/DDBJ databases">
        <authorList>
            <consortium name="Diatom Consortium"/>
            <person name="Grigoriev I."/>
            <person name="Grimwood J."/>
            <person name="Kuo A."/>
            <person name="Otillar R.P."/>
            <person name="Salamov A."/>
            <person name="Detter J.C."/>
            <person name="Lindquist E."/>
            <person name="Shapiro H."/>
            <person name="Lucas S."/>
            <person name="Glavina del Rio T."/>
            <person name="Pitluck S."/>
            <person name="Rokhsar D."/>
            <person name="Bowler C."/>
        </authorList>
    </citation>
    <scope>GENOME REANNOTATION</scope>
    <source>
        <strain evidence="3">CCAP 1055/1</strain>
    </source>
</reference>
<dbReference type="PANTHER" id="PTHR21343:SF8">
    <property type="entry name" value="DRTGG DOMAIN-CONTAINING PROTEIN"/>
    <property type="match status" value="1"/>
</dbReference>
<evidence type="ECO:0000313" key="2">
    <source>
        <dbReference type="EMBL" id="EEC42890.1"/>
    </source>
</evidence>
<dbReference type="CDD" id="cd03109">
    <property type="entry name" value="DTBS"/>
    <property type="match status" value="1"/>
</dbReference>
<dbReference type="GeneID" id="7199472"/>
<dbReference type="PaxDb" id="2850-Phatr50625"/>
<dbReference type="Gene3D" id="3.40.1390.20">
    <property type="entry name" value="HprK N-terminal domain-like"/>
    <property type="match status" value="1"/>
</dbReference>
<evidence type="ECO:0000256" key="1">
    <source>
        <dbReference type="ARBA" id="ARBA00022962"/>
    </source>
</evidence>
<dbReference type="Pfam" id="PF13500">
    <property type="entry name" value="AAA_26"/>
    <property type="match status" value="1"/>
</dbReference>
<gene>
    <name evidence="2" type="ORF">PHATRDRAFT_50625</name>
</gene>
<organism evidence="2 3">
    <name type="scientific">Phaeodactylum tricornutum (strain CCAP 1055/1)</name>
    <dbReference type="NCBI Taxonomy" id="556484"/>
    <lineage>
        <taxon>Eukaryota</taxon>
        <taxon>Sar</taxon>
        <taxon>Stramenopiles</taxon>
        <taxon>Ochrophyta</taxon>
        <taxon>Bacillariophyta</taxon>
        <taxon>Bacillariophyceae</taxon>
        <taxon>Bacillariophycidae</taxon>
        <taxon>Naviculales</taxon>
        <taxon>Phaeodactylaceae</taxon>
        <taxon>Phaeodactylum</taxon>
    </lineage>
</organism>
<protein>
    <recommendedName>
        <fullName evidence="4">DRTGG domain-containing protein</fullName>
    </recommendedName>
</protein>
<dbReference type="Gene3D" id="3.40.50.300">
    <property type="entry name" value="P-loop containing nucleotide triphosphate hydrolases"/>
    <property type="match status" value="1"/>
</dbReference>
<dbReference type="InterPro" id="IPR028979">
    <property type="entry name" value="Ser_kin/Pase_Hpr-like_N_sf"/>
</dbReference>
<evidence type="ECO:0008006" key="4">
    <source>
        <dbReference type="Google" id="ProtNLM"/>
    </source>
</evidence>
<keyword evidence="1" id="KW-0315">Glutamine amidotransferase</keyword>
<dbReference type="OrthoDB" id="444127at2759"/>
<dbReference type="RefSeq" id="XP_002185592.1">
    <property type="nucleotide sequence ID" value="XM_002185556.1"/>
</dbReference>
<keyword evidence="3" id="KW-1185">Reference proteome</keyword>
<reference evidence="2 3" key="1">
    <citation type="journal article" date="2008" name="Nature">
        <title>The Phaeodactylum genome reveals the evolutionary history of diatom genomes.</title>
        <authorList>
            <person name="Bowler C."/>
            <person name="Allen A.E."/>
            <person name="Badger J.H."/>
            <person name="Grimwood J."/>
            <person name="Jabbari K."/>
            <person name="Kuo A."/>
            <person name="Maheswari U."/>
            <person name="Martens C."/>
            <person name="Maumus F."/>
            <person name="Otillar R.P."/>
            <person name="Rayko E."/>
            <person name="Salamov A."/>
            <person name="Vandepoele K."/>
            <person name="Beszteri B."/>
            <person name="Gruber A."/>
            <person name="Heijde M."/>
            <person name="Katinka M."/>
            <person name="Mock T."/>
            <person name="Valentin K."/>
            <person name="Verret F."/>
            <person name="Berges J.A."/>
            <person name="Brownlee C."/>
            <person name="Cadoret J.P."/>
            <person name="Chiovitti A."/>
            <person name="Choi C.J."/>
            <person name="Coesel S."/>
            <person name="De Martino A."/>
            <person name="Detter J.C."/>
            <person name="Durkin C."/>
            <person name="Falciatore A."/>
            <person name="Fournet J."/>
            <person name="Haruta M."/>
            <person name="Huysman M.J."/>
            <person name="Jenkins B.D."/>
            <person name="Jiroutova K."/>
            <person name="Jorgensen R.E."/>
            <person name="Joubert Y."/>
            <person name="Kaplan A."/>
            <person name="Kroger N."/>
            <person name="Kroth P.G."/>
            <person name="La Roche J."/>
            <person name="Lindquist E."/>
            <person name="Lommer M."/>
            <person name="Martin-Jezequel V."/>
            <person name="Lopez P.J."/>
            <person name="Lucas S."/>
            <person name="Mangogna M."/>
            <person name="McGinnis K."/>
            <person name="Medlin L.K."/>
            <person name="Montsant A."/>
            <person name="Oudot-Le Secq M.P."/>
            <person name="Napoli C."/>
            <person name="Obornik M."/>
            <person name="Parker M.S."/>
            <person name="Petit J.L."/>
            <person name="Porcel B.M."/>
            <person name="Poulsen N."/>
            <person name="Robison M."/>
            <person name="Rychlewski L."/>
            <person name="Rynearson T.A."/>
            <person name="Schmutz J."/>
            <person name="Shapiro H."/>
            <person name="Siaut M."/>
            <person name="Stanley M."/>
            <person name="Sussman M.R."/>
            <person name="Taylor A.R."/>
            <person name="Vardi A."/>
            <person name="von Dassow P."/>
            <person name="Vyverman W."/>
            <person name="Willis A."/>
            <person name="Wyrwicz L.S."/>
            <person name="Rokhsar D.S."/>
            <person name="Weissenbach J."/>
            <person name="Armbrust E.V."/>
            <person name="Green B.R."/>
            <person name="Van de Peer Y."/>
            <person name="Grigoriev I.V."/>
        </authorList>
    </citation>
    <scope>NUCLEOTIDE SEQUENCE [LARGE SCALE GENOMIC DNA]</scope>
    <source>
        <strain evidence="2 3">CCAP 1055/1</strain>
    </source>
</reference>